<gene>
    <name evidence="2" type="ORF">ALECFALPRED_004278</name>
</gene>
<name>A0A8H3FTW0_9LECA</name>
<keyword evidence="1" id="KW-0472">Membrane</keyword>
<organism evidence="2 3">
    <name type="scientific">Alectoria fallacina</name>
    <dbReference type="NCBI Taxonomy" id="1903189"/>
    <lineage>
        <taxon>Eukaryota</taxon>
        <taxon>Fungi</taxon>
        <taxon>Dikarya</taxon>
        <taxon>Ascomycota</taxon>
        <taxon>Pezizomycotina</taxon>
        <taxon>Lecanoromycetes</taxon>
        <taxon>OSLEUM clade</taxon>
        <taxon>Lecanoromycetidae</taxon>
        <taxon>Lecanorales</taxon>
        <taxon>Lecanorineae</taxon>
        <taxon>Parmeliaceae</taxon>
        <taxon>Alectoria</taxon>
    </lineage>
</organism>
<evidence type="ECO:0000256" key="1">
    <source>
        <dbReference type="SAM" id="Phobius"/>
    </source>
</evidence>
<comment type="caution">
    <text evidence="2">The sequence shown here is derived from an EMBL/GenBank/DDBJ whole genome shotgun (WGS) entry which is preliminary data.</text>
</comment>
<protein>
    <submittedName>
        <fullName evidence="2">Uncharacterized protein</fullName>
    </submittedName>
</protein>
<dbReference type="EMBL" id="CAJPDR010000264">
    <property type="protein sequence ID" value="CAF9929219.1"/>
    <property type="molecule type" value="Genomic_DNA"/>
</dbReference>
<evidence type="ECO:0000313" key="3">
    <source>
        <dbReference type="Proteomes" id="UP000664203"/>
    </source>
</evidence>
<evidence type="ECO:0000313" key="2">
    <source>
        <dbReference type="EMBL" id="CAF9929219.1"/>
    </source>
</evidence>
<keyword evidence="1" id="KW-1133">Transmembrane helix</keyword>
<dbReference type="Proteomes" id="UP000664203">
    <property type="component" value="Unassembled WGS sequence"/>
</dbReference>
<dbReference type="OrthoDB" id="5417466at2759"/>
<feature type="transmembrane region" description="Helical" evidence="1">
    <location>
        <begin position="135"/>
        <end position="155"/>
    </location>
</feature>
<proteinExistence type="predicted"/>
<reference evidence="2" key="1">
    <citation type="submission" date="2021-03" db="EMBL/GenBank/DDBJ databases">
        <authorList>
            <person name="Tagirdzhanova G."/>
        </authorList>
    </citation>
    <scope>NUCLEOTIDE SEQUENCE</scope>
</reference>
<dbReference type="AlphaFoldDB" id="A0A8H3FTW0"/>
<sequence length="227" mass="24122">MANPIPPPPTLFPRAPKGREVITVTTNAGVTVFITDEVTVYQTNTVEETVSVFDTSFITTTTTVTTTDVSTTTAPTTITITLTPTPPPTPTPPTTTLTHIGTINSSTSLLPLPTPFCTTPAPAPVSGKHIDPFQVLSIVFGVFILFLLALMWVLVRRFYQMYRAERVLRKRGQMEGTEMPEMGRVVDGGGGEGEVSEGMAFGRVDGLKSAAGSCGLVSGSSGRSDVR</sequence>
<keyword evidence="1" id="KW-0812">Transmembrane</keyword>
<keyword evidence="3" id="KW-1185">Reference proteome</keyword>
<accession>A0A8H3FTW0</accession>